<feature type="non-terminal residue" evidence="1">
    <location>
        <position position="1"/>
    </location>
</feature>
<gene>
    <name evidence="1" type="primary">URA2_1</name>
    <name evidence="1" type="ORF">IWQ57_002412</name>
</gene>
<dbReference type="Proteomes" id="UP001140234">
    <property type="component" value="Unassembled WGS sequence"/>
</dbReference>
<evidence type="ECO:0000313" key="1">
    <source>
        <dbReference type="EMBL" id="KAJ2770989.1"/>
    </source>
</evidence>
<keyword evidence="2" id="KW-1185">Reference proteome</keyword>
<sequence length="1689" mass="183771">CVRKVILHERPDGIYCTFGGQTALNIGVQLRDEFAGLGVQVLGTSIDTIMVTEDRERFAAAMVEIGEKCAKSHAADNIEEAVAAANDIGYPLIVRAAYALGGLGSGFASNEDELVALCRKAFAASPQVLVERSMKGWKEIEYEVVRDSYDNCITVCNMENFDPLGIHTGDSIVVAPSQTLSDEDYQMLRTTAVSVIRHLGVVGECNIQYALNPHSREYCIIEVNARLSRSSALASKATGYPLAFVAAKLGLEIPLNEIRNSVTRETTACFEPSLDYIVVKIPRWDLKKFDRVSKNLSSAMKSVGEVMAIGRTFEETIQEAIRSVDTSFDGFGRNGYVPEERAAIEEELTKPTDLRVFAVANALHMGYSVDEIHRLTSIDRWFLCKLRSLVETERRLGAFGADQRIPRDLMLRAKQQGFSDAGIAHLTKRNEMQVRNTRVGYRITPFVKQIDTVAAEFPAHTNYLYLTHNASEHDVRFADNGVMVLGSGVYRIGSSVEFDWCAVRAIRTLRENKFKTIMVNYNPETVSTDYDEADRLYFSNITLERIMDIYEAEASAGVIISMGGQAPNNIALGLQRNKVKIFGTSPENIDGAENRYKFSRMLDQFGIDQPRWRELTQYEDAEAFCAEVGFPVLVRPSYVLSGAAMNVVTTVDDLRSYLNQAANVSRDHPVVITKFIEEAKEIDVDAVALDGKLIMHCVSEHVENAGVHSGDATLVQPPQDLDPVTVKKIGDATAAIGQALRVTGPFNIQFMAKNNEIKVIECNVRAARSFPFVSKVTGVDLIEMATKAMLGLPVTPYPNRGQRLNYVGVKVPQFSFSRLQGADPVLGVEMASTGEVAAFGRDKYDAYLKAMVATGFQLPKQNILLSIGSYKDKVEMLPSVQRLFASGFRLFATPGTADFLQEHGVDVAALEADKAREGYGLQEYLSSNRIDLYINLPSKNRFRRPASYVSNGYRSRRMAIDFSVPLITNVKCAKMFVEALARFSVDTWDVESVDYITSHRTTVLPGLVNVAALLPDAQPATVEAATRAAVCGGFTALAVGVYGADGFAATSDRHVATVKSGAQGSAHADYVVAVSATSGNPAAVPALSSDAPILYVSFAKAHPAHVDTYKAASEHFKSWPQTAAIVTNASGNDLASMLLLASLFSRQLHVTDVRSADDLDLIDLSRARGLSVTCDVSVFTLFADRLPGGVGADLGVADVAAMWSRLPAIDCFAIGRLPAQAAQLAGVADVEPAALGYQVVLPLLYTAVAEGRLKSTDIVERLCTAPRRIFGLPEQPDTYVEIHQDRVAHLPRASDDAKWFPALLAQPVRCVVHRVVMRGTTLFLDGTFYGKAPAGRDLGNVLRTMSSGPSGKHFAQKPSVAAALGIQTTEPAAAPAAPPAEEPASPRADQAAPAPAVGRSLPIARLADVLARHGNHNPFYMKHVLSVRQFSRDDLHLLFAAAHEMRTAVQRDGMVPLLAGRVMASVFYEPSSRTSSSLQAAMLRLGGQVIASTSETSSVAKGETLEDSVRTFGSYVDVISLRHPQPGSVQGAAHFANVPIINAGDGIGEHPTQAMLDTFTIREELGTVNGLVITMVGDLKNGRTVHSLARVLAQYNNVTLHYVSPASLAMPASVKRDVGLRSPNVTQTEHAELTDDILAATDVLYVTRVQRERFDTLEEYEAVKGAFVIDNGVMRKCKRNMVVMHPLPR</sequence>
<evidence type="ECO:0000313" key="2">
    <source>
        <dbReference type="Proteomes" id="UP001140234"/>
    </source>
</evidence>
<comment type="caution">
    <text evidence="1">The sequence shown here is derived from an EMBL/GenBank/DDBJ whole genome shotgun (WGS) entry which is preliminary data.</text>
</comment>
<accession>A0ACC1K0V1</accession>
<name>A0ACC1K0V1_9FUNG</name>
<proteinExistence type="predicted"/>
<reference evidence="1" key="1">
    <citation type="submission" date="2022-07" db="EMBL/GenBank/DDBJ databases">
        <title>Phylogenomic reconstructions and comparative analyses of Kickxellomycotina fungi.</title>
        <authorList>
            <person name="Reynolds N.K."/>
            <person name="Stajich J.E."/>
            <person name="Barry K."/>
            <person name="Grigoriev I.V."/>
            <person name="Crous P."/>
            <person name="Smith M.E."/>
        </authorList>
    </citation>
    <scope>NUCLEOTIDE SEQUENCE</scope>
    <source>
        <strain evidence="1">CBS 109366</strain>
    </source>
</reference>
<feature type="non-terminal residue" evidence="1">
    <location>
        <position position="1689"/>
    </location>
</feature>
<dbReference type="EMBL" id="JANBUJ010000618">
    <property type="protein sequence ID" value="KAJ2770989.1"/>
    <property type="molecule type" value="Genomic_DNA"/>
</dbReference>
<protein>
    <submittedName>
        <fullName evidence="1">Carbamoyl-phosphate synthase</fullName>
    </submittedName>
</protein>
<organism evidence="1 2">
    <name type="scientific">Coemansia nantahalensis</name>
    <dbReference type="NCBI Taxonomy" id="2789366"/>
    <lineage>
        <taxon>Eukaryota</taxon>
        <taxon>Fungi</taxon>
        <taxon>Fungi incertae sedis</taxon>
        <taxon>Zoopagomycota</taxon>
        <taxon>Kickxellomycotina</taxon>
        <taxon>Kickxellomycetes</taxon>
        <taxon>Kickxellales</taxon>
        <taxon>Kickxellaceae</taxon>
        <taxon>Coemansia</taxon>
    </lineage>
</organism>